<dbReference type="InterPro" id="IPR036188">
    <property type="entry name" value="FAD/NAD-bd_sf"/>
</dbReference>
<comment type="caution">
    <text evidence="1">The sequence shown here is derived from an EMBL/GenBank/DDBJ whole genome shotgun (WGS) entry which is preliminary data.</text>
</comment>
<dbReference type="PANTHER" id="PTHR43747">
    <property type="entry name" value="FAD-BINDING PROTEIN"/>
    <property type="match status" value="1"/>
</dbReference>
<sequence length="497" mass="55855">MDKPIKKIVIVGGGSAGWITAGSIAAEHCIDSASEIQITLIESPEVNSIGVGEGTWPSMRNTLEKIGINEKEFIQQCDVSFKQGSKFVGWRTGSPDDYYYHPFMTPNGYGQVDLHAAWQANHFQQSFADTVNIQSHVCQAGLAPKQEATPDYAAVTNYGYHLDAMKFAALLQKHCIKTLNVRHIVDHMDDIISAENDDIAAISTKAHGNIEGDLFIDCTGSASLLLGKHYKINFINKKHILFNDSALAVQVPYPTKDAPINSTTLSTAQDSGRIWDIGLQTRRGVGYTYSSAHTNDVDAEQALKQYLTQSIGEAQAALLTPRKITFEPGHREKFWHKNCVAIGMSAGFLEPLEASALAMIELASTMITDELPVTRQHMDIIANRFNEKFIYRWNRIIDFLKLHYVLSKREDSKYWLDNQKPESISEDLKTLIKLWQYQPPSRYDFFQNEEVFPSASYQYVLYGMRFQTNRRVTPTKIKVNSPAEQAIAVVAHKKINI</sequence>
<dbReference type="Proteomes" id="UP001139646">
    <property type="component" value="Unassembled WGS sequence"/>
</dbReference>
<name>A0ABS9WYK9_9GAMM</name>
<accession>A0ABS9WYK9</accession>
<evidence type="ECO:0000313" key="1">
    <source>
        <dbReference type="EMBL" id="MCI2283056.1"/>
    </source>
</evidence>
<organism evidence="1 2">
    <name type="scientific">Colwellia maritima</name>
    <dbReference type="NCBI Taxonomy" id="2912588"/>
    <lineage>
        <taxon>Bacteria</taxon>
        <taxon>Pseudomonadati</taxon>
        <taxon>Pseudomonadota</taxon>
        <taxon>Gammaproteobacteria</taxon>
        <taxon>Alteromonadales</taxon>
        <taxon>Colwelliaceae</taxon>
        <taxon>Colwellia</taxon>
    </lineage>
</organism>
<dbReference type="SUPFAM" id="SSF51905">
    <property type="entry name" value="FAD/NAD(P)-binding domain"/>
    <property type="match status" value="1"/>
</dbReference>
<proteinExistence type="predicted"/>
<dbReference type="PIRSF" id="PIRSF011396">
    <property type="entry name" value="Trp_halogenase"/>
    <property type="match status" value="1"/>
</dbReference>
<reference evidence="1" key="1">
    <citation type="submission" date="2022-01" db="EMBL/GenBank/DDBJ databases">
        <title>Colwellia maritima, isolated from seawater.</title>
        <authorList>
            <person name="Kristyanto S."/>
            <person name="Jung J."/>
            <person name="Jeon C.O."/>
        </authorList>
    </citation>
    <scope>NUCLEOTIDE SEQUENCE</scope>
    <source>
        <strain evidence="1">MSW7</strain>
    </source>
</reference>
<dbReference type="InterPro" id="IPR033856">
    <property type="entry name" value="Trp_halogen"/>
</dbReference>
<evidence type="ECO:0000313" key="2">
    <source>
        <dbReference type="Proteomes" id="UP001139646"/>
    </source>
</evidence>
<protein>
    <submittedName>
        <fullName evidence="1">Tryptophan 7-halogenase</fullName>
    </submittedName>
</protein>
<dbReference type="InterPro" id="IPR050816">
    <property type="entry name" value="Flavin-dep_Halogenase_NPB"/>
</dbReference>
<keyword evidence="2" id="KW-1185">Reference proteome</keyword>
<gene>
    <name evidence="1" type="ORF">L3081_06150</name>
</gene>
<dbReference type="Pfam" id="PF04820">
    <property type="entry name" value="Trp_halogenase"/>
    <property type="match status" value="1"/>
</dbReference>
<dbReference type="Gene3D" id="3.50.50.60">
    <property type="entry name" value="FAD/NAD(P)-binding domain"/>
    <property type="match status" value="1"/>
</dbReference>
<dbReference type="EMBL" id="JAKKSL010000001">
    <property type="protein sequence ID" value="MCI2283056.1"/>
    <property type="molecule type" value="Genomic_DNA"/>
</dbReference>
<dbReference type="InterPro" id="IPR006905">
    <property type="entry name" value="Flavin_halogenase"/>
</dbReference>
<dbReference type="PANTHER" id="PTHR43747:SF4">
    <property type="entry name" value="FLAVIN-DEPENDENT TRYPTOPHAN HALOGENASE"/>
    <property type="match status" value="1"/>
</dbReference>